<gene>
    <name evidence="1" type="ORF">SK069_10410</name>
</gene>
<evidence type="ECO:0000313" key="1">
    <source>
        <dbReference type="EMBL" id="MDX8152006.1"/>
    </source>
</evidence>
<comment type="caution">
    <text evidence="1">The sequence shown here is derived from an EMBL/GenBank/DDBJ whole genome shotgun (WGS) entry which is preliminary data.</text>
</comment>
<accession>A0ABU4VJJ0</accession>
<name>A0ABU4VJJ0_9ACTN</name>
<keyword evidence="2" id="KW-1185">Reference proteome</keyword>
<dbReference type="Proteomes" id="UP001277761">
    <property type="component" value="Unassembled WGS sequence"/>
</dbReference>
<evidence type="ECO:0000313" key="2">
    <source>
        <dbReference type="Proteomes" id="UP001277761"/>
    </source>
</evidence>
<dbReference type="RefSeq" id="WP_319954161.1">
    <property type="nucleotide sequence ID" value="NZ_JAXAVX010000004.1"/>
</dbReference>
<evidence type="ECO:0008006" key="3">
    <source>
        <dbReference type="Google" id="ProtNLM"/>
    </source>
</evidence>
<protein>
    <recommendedName>
        <fullName evidence="3">Secreted protein</fullName>
    </recommendedName>
</protein>
<organism evidence="1 2">
    <name type="scientific">Patulibacter brassicae</name>
    <dbReference type="NCBI Taxonomy" id="1705717"/>
    <lineage>
        <taxon>Bacteria</taxon>
        <taxon>Bacillati</taxon>
        <taxon>Actinomycetota</taxon>
        <taxon>Thermoleophilia</taxon>
        <taxon>Solirubrobacterales</taxon>
        <taxon>Patulibacteraceae</taxon>
        <taxon>Patulibacter</taxon>
    </lineage>
</organism>
<proteinExistence type="predicted"/>
<reference evidence="1 2" key="1">
    <citation type="submission" date="2023-11" db="EMBL/GenBank/DDBJ databases">
        <authorList>
            <person name="Xu M."/>
            <person name="Jiang T."/>
        </authorList>
    </citation>
    <scope>NUCLEOTIDE SEQUENCE [LARGE SCALE GENOMIC DNA]</scope>
    <source>
        <strain evidence="1 2">SD</strain>
    </source>
</reference>
<sequence length="396" mass="41402">MLPLLDRSPRGRRRHAALVPLAAIAATAGVATAPAPAGAAKAPAGQRAAAPHRLSFQAESARVLRRIDRRLPKVSVGGVLRDANRATRPGVGALRPVPRGIKAAFSFDGGDSSTDKWYPQGITGTGDATASGLVDGRRALAVSWYAKNPSDSGPGTIHPGVRISFITAEDLSQARYRHVLLVVPRAGRRLYTHTSSHAGGIAWVGPLLYVAETGTGLSVYDTRRIYRVRTGSKRAMGCSGSACQAADYKYVMPRVGVYQQRGAERTFSSVAVDRSTSSLVTGEYRADATGGIASRYPLGGDSRLAANAAGGATAPTGSWAVPVPRVQGIVTRGTRAYLSTSGSDAHLYTGAWGASSLTATDWPHGPEDLTYAPGSNRIYSVTEHPSARAVFAVDAG</sequence>
<dbReference type="EMBL" id="JAXAVX010000004">
    <property type="protein sequence ID" value="MDX8152006.1"/>
    <property type="molecule type" value="Genomic_DNA"/>
</dbReference>